<evidence type="ECO:0000313" key="2">
    <source>
        <dbReference type="EMBL" id="OEJ80740.1"/>
    </source>
</evidence>
<proteinExistence type="predicted"/>
<sequence>MDDTEKFKKYLKYLNKQLDKFQNDVKAKVLNKSLDDRLNVELSGNDKSLERLQTCNELAYLLSSLVFIYQKLNCDKDMSNVVRELGRIQSYMSEYEQLQKKNSSSSSSSSGTRGENTNEETPVQSSISQQNFSKSTQPQGVHIKFQDMNNNNFSADTSKESTNEYKDNEIKDVSSQILEKLSKKHAGSGGMKKKKGIMKAKRVSKN</sequence>
<dbReference type="AlphaFoldDB" id="A0A1E5R1G8"/>
<dbReference type="InterPro" id="IPR007146">
    <property type="entry name" value="Sas10/Utp3/C1D"/>
</dbReference>
<evidence type="ECO:0000256" key="1">
    <source>
        <dbReference type="SAM" id="MobiDB-lite"/>
    </source>
</evidence>
<gene>
    <name evidence="2" type="ORF">AWRI3579_g4104</name>
</gene>
<evidence type="ECO:0000313" key="3">
    <source>
        <dbReference type="Proteomes" id="UP000095728"/>
    </source>
</evidence>
<feature type="compositionally biased region" description="Basic and acidic residues" evidence="1">
    <location>
        <begin position="157"/>
        <end position="172"/>
    </location>
</feature>
<dbReference type="FunCoup" id="A0A1E5R1G8">
    <property type="interactions" value="316"/>
</dbReference>
<dbReference type="STRING" id="56408.A0A1E5R1G8"/>
<dbReference type="InParanoid" id="A0A1E5R1G8"/>
<keyword evidence="3" id="KW-1185">Reference proteome</keyword>
<name>A0A1E5R1G8_9ASCO</name>
<feature type="compositionally biased region" description="Polar residues" evidence="1">
    <location>
        <begin position="111"/>
        <end position="139"/>
    </location>
</feature>
<comment type="caution">
    <text evidence="2">The sequence shown here is derived from an EMBL/GenBank/DDBJ whole genome shotgun (WGS) entry which is preliminary data.</text>
</comment>
<accession>A0A1E5R1G8</accession>
<feature type="compositionally biased region" description="Basic residues" evidence="1">
    <location>
        <begin position="182"/>
        <end position="206"/>
    </location>
</feature>
<reference evidence="3" key="1">
    <citation type="journal article" date="2016" name="Genome Announc.">
        <title>Genome sequences of three species of Hanseniaspora isolated from spontaneous wine fermentations.</title>
        <authorList>
            <person name="Sternes P.R."/>
            <person name="Lee D."/>
            <person name="Kutyna D.R."/>
            <person name="Borneman A.R."/>
        </authorList>
    </citation>
    <scope>NUCLEOTIDE SEQUENCE [LARGE SCALE GENOMIC DNA]</scope>
    <source>
        <strain evidence="3">AWRI3579</strain>
    </source>
</reference>
<feature type="compositionally biased region" description="Polar residues" evidence="1">
    <location>
        <begin position="147"/>
        <end position="156"/>
    </location>
</feature>
<dbReference type="Proteomes" id="UP000095728">
    <property type="component" value="Unassembled WGS sequence"/>
</dbReference>
<dbReference type="Pfam" id="PF04000">
    <property type="entry name" value="Sas10_Utp3"/>
    <property type="match status" value="1"/>
</dbReference>
<feature type="region of interest" description="Disordered" evidence="1">
    <location>
        <begin position="96"/>
        <end position="206"/>
    </location>
</feature>
<dbReference type="EMBL" id="LPNM01000011">
    <property type="protein sequence ID" value="OEJ80740.1"/>
    <property type="molecule type" value="Genomic_DNA"/>
</dbReference>
<organism evidence="2 3">
    <name type="scientific">Hanseniaspora osmophila</name>
    <dbReference type="NCBI Taxonomy" id="56408"/>
    <lineage>
        <taxon>Eukaryota</taxon>
        <taxon>Fungi</taxon>
        <taxon>Dikarya</taxon>
        <taxon>Ascomycota</taxon>
        <taxon>Saccharomycotina</taxon>
        <taxon>Saccharomycetes</taxon>
        <taxon>Saccharomycodales</taxon>
        <taxon>Saccharomycodaceae</taxon>
        <taxon>Hanseniaspora</taxon>
    </lineage>
</organism>
<protein>
    <submittedName>
        <fullName evidence="2">Exosome complex protein LRP1</fullName>
    </submittedName>
</protein>
<dbReference type="OrthoDB" id="1421013at2759"/>